<proteinExistence type="predicted"/>
<reference evidence="1 2" key="1">
    <citation type="submission" date="2018-05" db="EMBL/GenBank/DDBJ databases">
        <title>Evolution of small genomes with special reference to Mycobacterium leprae.</title>
        <authorList>
            <person name="Mohanty P.S."/>
            <person name="Bansal A.K."/>
            <person name="Gupta U.D."/>
            <person name="Naaz F."/>
            <person name="Dwivedi V.D."/>
            <person name="Singh H."/>
            <person name="Gupta G."/>
            <person name="Sharma S."/>
            <person name="Arora M."/>
        </authorList>
    </citation>
    <scope>NUCLEOTIDE SEQUENCE [LARGE SCALE GENOMIC DNA]</scope>
    <source>
        <strain evidence="1 2">MRHRU-235-G</strain>
    </source>
</reference>
<accession>A0AAD0KVY7</accession>
<dbReference type="EMBL" id="CP029543">
    <property type="protein sequence ID" value="AWV48256.1"/>
    <property type="molecule type" value="Genomic_DNA"/>
</dbReference>
<organism evidence="1 2">
    <name type="scientific">Mycobacterium leprae</name>
    <dbReference type="NCBI Taxonomy" id="1769"/>
    <lineage>
        <taxon>Bacteria</taxon>
        <taxon>Bacillati</taxon>
        <taxon>Actinomycetota</taxon>
        <taxon>Actinomycetes</taxon>
        <taxon>Mycobacteriales</taxon>
        <taxon>Mycobacteriaceae</taxon>
        <taxon>Mycobacterium</taxon>
    </lineage>
</organism>
<protein>
    <submittedName>
        <fullName evidence="1">Uncharacterized protein</fullName>
    </submittedName>
</protein>
<dbReference type="AlphaFoldDB" id="A0AAD0KVY7"/>
<evidence type="ECO:0000313" key="2">
    <source>
        <dbReference type="Proteomes" id="UP000249682"/>
    </source>
</evidence>
<sequence>MSDRVRGSARPGAYERLILSGWCSLRPKGWRLTSFTGSSAGGLIEYDAPVDEYWLTVRSQWQVSADRS</sequence>
<evidence type="ECO:0000313" key="1">
    <source>
        <dbReference type="EMBL" id="AWV48256.1"/>
    </source>
</evidence>
<dbReference type="Proteomes" id="UP000249682">
    <property type="component" value="Chromosome"/>
</dbReference>
<gene>
    <name evidence="1" type="ORF">DIJ64_09915</name>
</gene>
<name>A0AAD0KVY7_MYCLR</name>